<organism evidence="1 2">
    <name type="scientific">Methylacidiphilum infernorum (isolate V4)</name>
    <name type="common">Methylokorus infernorum (strain V4)</name>
    <dbReference type="NCBI Taxonomy" id="481448"/>
    <lineage>
        <taxon>Bacteria</taxon>
        <taxon>Pseudomonadati</taxon>
        <taxon>Verrucomicrobiota</taxon>
        <taxon>Methylacidiphilae</taxon>
        <taxon>Methylacidiphilales</taxon>
        <taxon>Methylacidiphilaceae</taxon>
        <taxon>Methylacidiphilum (ex Ratnadevi et al. 2023)</taxon>
    </lineage>
</organism>
<dbReference type="STRING" id="481448.Minf_0853"/>
<dbReference type="AlphaFoldDB" id="B3E1B2"/>
<name>B3E1B2_METI4</name>
<dbReference type="HOGENOM" id="CLU_3170119_0_0_0"/>
<evidence type="ECO:0000313" key="2">
    <source>
        <dbReference type="Proteomes" id="UP000009149"/>
    </source>
</evidence>
<dbReference type="Proteomes" id="UP000009149">
    <property type="component" value="Chromosome"/>
</dbReference>
<proteinExistence type="predicted"/>
<evidence type="ECO:0000313" key="1">
    <source>
        <dbReference type="EMBL" id="ACD82908.1"/>
    </source>
</evidence>
<sequence length="47" mass="5521">MFRKTSFPFLFSFLTDLPFQLSIKRIERALAVTKLVEFSLFVLFSTS</sequence>
<accession>B3E1B2</accession>
<reference evidence="1 2" key="1">
    <citation type="journal article" date="2008" name="Biol. Direct">
        <title>Complete genome sequence of the extremely acidophilic methanotroph isolate V4, Methylacidiphilum infernorum, a representative of the bacterial phylum Verrucomicrobia.</title>
        <authorList>
            <person name="Hou S."/>
            <person name="Makarova K.S."/>
            <person name="Saw J.H."/>
            <person name="Senin P."/>
            <person name="Ly B.V."/>
            <person name="Zhou Z."/>
            <person name="Ren Y."/>
            <person name="Wang J."/>
            <person name="Galperin M.Y."/>
            <person name="Omelchenko M.V."/>
            <person name="Wolf Y.I."/>
            <person name="Yutin N."/>
            <person name="Koonin E.V."/>
            <person name="Stott M.B."/>
            <person name="Mountain B.W."/>
            <person name="Crowe M.A."/>
            <person name="Smirnova A.V."/>
            <person name="Dunfield P.F."/>
            <person name="Feng L."/>
            <person name="Wang L."/>
            <person name="Alam M."/>
        </authorList>
    </citation>
    <scope>NUCLEOTIDE SEQUENCE [LARGE SCALE GENOMIC DNA]</scope>
    <source>
        <strain evidence="2">Isolate V4</strain>
    </source>
</reference>
<dbReference type="KEGG" id="min:Minf_0853"/>
<protein>
    <submittedName>
        <fullName evidence="1">Uncharacterized protein</fullName>
    </submittedName>
</protein>
<dbReference type="EMBL" id="CP000975">
    <property type="protein sequence ID" value="ACD82908.1"/>
    <property type="molecule type" value="Genomic_DNA"/>
</dbReference>
<gene>
    <name evidence="1" type="ordered locus">Minf_0853</name>
</gene>